<dbReference type="SUPFAM" id="SSF56112">
    <property type="entry name" value="Protein kinase-like (PK-like)"/>
    <property type="match status" value="1"/>
</dbReference>
<keyword evidence="1" id="KW-0808">Transferase</keyword>
<evidence type="ECO:0000256" key="2">
    <source>
        <dbReference type="ARBA" id="ARBA00022741"/>
    </source>
</evidence>
<feature type="compositionally biased region" description="Pro residues" evidence="6">
    <location>
        <begin position="316"/>
        <end position="343"/>
    </location>
</feature>
<keyword evidence="3" id="KW-0418">Kinase</keyword>
<evidence type="ECO:0000256" key="5">
    <source>
        <dbReference type="PROSITE-ProRule" id="PRU10141"/>
    </source>
</evidence>
<dbReference type="GO" id="GO:0004674">
    <property type="term" value="F:protein serine/threonine kinase activity"/>
    <property type="evidence" value="ECO:0007669"/>
    <property type="project" value="TreeGrafter"/>
</dbReference>
<evidence type="ECO:0000256" key="7">
    <source>
        <dbReference type="SAM" id="Phobius"/>
    </source>
</evidence>
<keyword evidence="7" id="KW-0472">Membrane</keyword>
<dbReference type="AlphaFoldDB" id="A0A365HCH8"/>
<dbReference type="Gene3D" id="3.30.200.20">
    <property type="entry name" value="Phosphorylase Kinase, domain 1"/>
    <property type="match status" value="1"/>
</dbReference>
<protein>
    <recommendedName>
        <fullName evidence="8">Protein kinase domain-containing protein</fullName>
    </recommendedName>
</protein>
<keyword evidence="7" id="KW-0812">Transmembrane</keyword>
<dbReference type="InterPro" id="IPR015943">
    <property type="entry name" value="WD40/YVTN_repeat-like_dom_sf"/>
</dbReference>
<dbReference type="Pfam" id="PF07676">
    <property type="entry name" value="PD40"/>
    <property type="match status" value="4"/>
</dbReference>
<dbReference type="PROSITE" id="PS00108">
    <property type="entry name" value="PROTEIN_KINASE_ST"/>
    <property type="match status" value="1"/>
</dbReference>
<feature type="compositionally biased region" description="Pro residues" evidence="6">
    <location>
        <begin position="365"/>
        <end position="385"/>
    </location>
</feature>
<dbReference type="GO" id="GO:0005524">
    <property type="term" value="F:ATP binding"/>
    <property type="evidence" value="ECO:0007669"/>
    <property type="project" value="UniProtKB-UniRule"/>
</dbReference>
<dbReference type="InterPro" id="IPR011042">
    <property type="entry name" value="6-blade_b-propeller_TolB-like"/>
</dbReference>
<keyword evidence="10" id="KW-1185">Reference proteome</keyword>
<dbReference type="Pfam" id="PF00069">
    <property type="entry name" value="Pkinase"/>
    <property type="match status" value="1"/>
</dbReference>
<feature type="transmembrane region" description="Helical" evidence="7">
    <location>
        <begin position="102"/>
        <end position="123"/>
    </location>
</feature>
<dbReference type="CDD" id="cd14014">
    <property type="entry name" value="STKc_PknB_like"/>
    <property type="match status" value="1"/>
</dbReference>
<gene>
    <name evidence="9" type="ORF">DPM19_00535</name>
</gene>
<feature type="binding site" evidence="5">
    <location>
        <position position="32"/>
    </location>
    <ligand>
        <name>ATP</name>
        <dbReference type="ChEBI" id="CHEBI:30616"/>
    </ligand>
</feature>
<proteinExistence type="predicted"/>
<name>A0A365HCH8_9ACTN</name>
<organism evidence="9 10">
    <name type="scientific">Actinomadura craniellae</name>
    <dbReference type="NCBI Taxonomy" id="2231787"/>
    <lineage>
        <taxon>Bacteria</taxon>
        <taxon>Bacillati</taxon>
        <taxon>Actinomycetota</taxon>
        <taxon>Actinomycetes</taxon>
        <taxon>Streptosporangiales</taxon>
        <taxon>Thermomonosporaceae</taxon>
        <taxon>Actinomadura</taxon>
    </lineage>
</organism>
<evidence type="ECO:0000313" key="10">
    <source>
        <dbReference type="Proteomes" id="UP000251891"/>
    </source>
</evidence>
<feature type="transmembrane region" description="Helical" evidence="7">
    <location>
        <begin position="411"/>
        <end position="433"/>
    </location>
</feature>
<sequence length="738" mass="76771">MGAYEIRSKIGEGGMGAVYLGTAPDGRTVAVKLVRPELSGDPAFLARFRDEVANAERVASFCTAQVLDHGQADDLAYMVTEFIDGPTLAEHVTMNGALSPGMLHGVAVGVAAALVAIHAAGLVHRDLKPGNVLLSISGPRVIDFGIARALDAVSEHTRTGQVVGSPGWIAPEQILNRPVTPAVDVFAWGCLVAYAGNGSHPFGRGTFQVLAARVVHAEPEVGALPEPLGDLVRRALDKEPGNRPSAQELLLALVGGGAAAGGAAAVEEAATTTLHESWRPDEAGVPQPEEPAVPPTRPAPAAETLPAGSLPAESPEFPPPAPAPEAARPAPPPVPAPVEPPRPAESAPAAGGPAGETVADQGPRWSPPPGPPVQPPPPGPPPPGPAVVGFPEQPATRAAGRPAGGNRGRRAALASGLGVVLVAAGIWGVFTMLPDGDKNDSDSSGGPAPLPTDQMLVRVDVAPGWPRECRAYIAITTPNAGAPRRRLVDGDGCDILPQWSPNREQVAFTRVKEGGSELRIVRADGSGETMLSDQVRGKTRVAWSPDGGRIAFMATVAGRPQIHVVDVRSRQVTPLTTDPYGKDDPTWSRDGKLAFWSDKSGTNQIYCLDPAEPQEWTQITTEDTSPNGAGDPIWSPDGQWIGYTRSYGSGQNSDIAVIRRDGSGHRVVETPEHEMDPGFSPNGAWMSFVRGPVETPEIWAMRADFAAPPTASPQPTGQPGADSPVAIGPKGVGHPDWS</sequence>
<reference evidence="9 10" key="1">
    <citation type="submission" date="2018-06" db="EMBL/GenBank/DDBJ databases">
        <title>Actinomadura craniellae sp. nov. isolated from marine sponge Craniella sp.</title>
        <authorList>
            <person name="Li L."/>
            <person name="Xu Q.H."/>
            <person name="Lin H.W."/>
            <person name="Lu Y.H."/>
        </authorList>
    </citation>
    <scope>NUCLEOTIDE SEQUENCE [LARGE SCALE GENOMIC DNA]</scope>
    <source>
        <strain evidence="9 10">LHW63021</strain>
    </source>
</reference>
<dbReference type="SMART" id="SM00220">
    <property type="entry name" value="S_TKc"/>
    <property type="match status" value="1"/>
</dbReference>
<dbReference type="InterPro" id="IPR017441">
    <property type="entry name" value="Protein_kinase_ATP_BS"/>
</dbReference>
<feature type="region of interest" description="Disordered" evidence="6">
    <location>
        <begin position="704"/>
        <end position="738"/>
    </location>
</feature>
<dbReference type="PANTHER" id="PTHR43289:SF34">
    <property type="entry name" value="SERINE_THREONINE-PROTEIN KINASE YBDM-RELATED"/>
    <property type="match status" value="1"/>
</dbReference>
<dbReference type="InterPro" id="IPR011659">
    <property type="entry name" value="WD40"/>
</dbReference>
<evidence type="ECO:0000256" key="3">
    <source>
        <dbReference type="ARBA" id="ARBA00022777"/>
    </source>
</evidence>
<dbReference type="Gene3D" id="2.120.10.30">
    <property type="entry name" value="TolB, C-terminal domain"/>
    <property type="match status" value="1"/>
</dbReference>
<dbReference type="InterPro" id="IPR008271">
    <property type="entry name" value="Ser/Thr_kinase_AS"/>
</dbReference>
<evidence type="ECO:0000313" key="9">
    <source>
        <dbReference type="EMBL" id="RAY16708.1"/>
    </source>
</evidence>
<feature type="domain" description="Protein kinase" evidence="8">
    <location>
        <begin position="4"/>
        <end position="254"/>
    </location>
</feature>
<dbReference type="InterPro" id="IPR011009">
    <property type="entry name" value="Kinase-like_dom_sf"/>
</dbReference>
<keyword evidence="7" id="KW-1133">Transmembrane helix</keyword>
<dbReference type="Proteomes" id="UP000251891">
    <property type="component" value="Unassembled WGS sequence"/>
</dbReference>
<dbReference type="EMBL" id="QLYX01000001">
    <property type="protein sequence ID" value="RAY16708.1"/>
    <property type="molecule type" value="Genomic_DNA"/>
</dbReference>
<evidence type="ECO:0000259" key="8">
    <source>
        <dbReference type="PROSITE" id="PS50011"/>
    </source>
</evidence>
<keyword evidence="2 5" id="KW-0547">Nucleotide-binding</keyword>
<dbReference type="Gene3D" id="2.130.10.10">
    <property type="entry name" value="YVTN repeat-like/Quinoprotein amine dehydrogenase"/>
    <property type="match status" value="1"/>
</dbReference>
<dbReference type="PANTHER" id="PTHR43289">
    <property type="entry name" value="MITOGEN-ACTIVATED PROTEIN KINASE KINASE KINASE 20-RELATED"/>
    <property type="match status" value="1"/>
</dbReference>
<dbReference type="PROSITE" id="PS50011">
    <property type="entry name" value="PROTEIN_KINASE_DOM"/>
    <property type="match status" value="1"/>
</dbReference>
<accession>A0A365HCH8</accession>
<feature type="region of interest" description="Disordered" evidence="6">
    <location>
        <begin position="271"/>
        <end position="409"/>
    </location>
</feature>
<evidence type="ECO:0000256" key="1">
    <source>
        <dbReference type="ARBA" id="ARBA00022679"/>
    </source>
</evidence>
<evidence type="ECO:0000256" key="6">
    <source>
        <dbReference type="SAM" id="MobiDB-lite"/>
    </source>
</evidence>
<dbReference type="PROSITE" id="PS00107">
    <property type="entry name" value="PROTEIN_KINASE_ATP"/>
    <property type="match status" value="1"/>
</dbReference>
<feature type="compositionally biased region" description="Low complexity" evidence="6">
    <location>
        <begin position="299"/>
        <end position="315"/>
    </location>
</feature>
<dbReference type="Gene3D" id="1.10.510.10">
    <property type="entry name" value="Transferase(Phosphotransferase) domain 1"/>
    <property type="match status" value="1"/>
</dbReference>
<comment type="caution">
    <text evidence="9">The sequence shown here is derived from an EMBL/GenBank/DDBJ whole genome shotgun (WGS) entry which is preliminary data.</text>
</comment>
<evidence type="ECO:0000256" key="4">
    <source>
        <dbReference type="ARBA" id="ARBA00022840"/>
    </source>
</evidence>
<feature type="compositionally biased region" description="Pro residues" evidence="6">
    <location>
        <begin position="288"/>
        <end position="298"/>
    </location>
</feature>
<feature type="compositionally biased region" description="Low complexity" evidence="6">
    <location>
        <begin position="386"/>
        <end position="401"/>
    </location>
</feature>
<keyword evidence="4 5" id="KW-0067">ATP-binding</keyword>
<dbReference type="InterPro" id="IPR000719">
    <property type="entry name" value="Prot_kinase_dom"/>
</dbReference>
<dbReference type="SUPFAM" id="SSF69304">
    <property type="entry name" value="Tricorn protease N-terminal domain"/>
    <property type="match status" value="1"/>
</dbReference>